<comment type="caution">
    <text evidence="1">The sequence shown here is derived from an EMBL/GenBank/DDBJ whole genome shotgun (WGS) entry which is preliminary data.</text>
</comment>
<evidence type="ECO:0000313" key="1">
    <source>
        <dbReference type="EMBL" id="GEM49462.1"/>
    </source>
</evidence>
<keyword evidence="2" id="KW-1185">Reference proteome</keyword>
<dbReference type="EMBL" id="BJXB01000035">
    <property type="protein sequence ID" value="GEM49462.1"/>
    <property type="molecule type" value="Genomic_DNA"/>
</dbReference>
<accession>A0A511N9E5</accession>
<dbReference type="Pfam" id="PF13289">
    <property type="entry name" value="SIR2_2"/>
    <property type="match status" value="1"/>
</dbReference>
<name>A0A511N9E5_DEIC1</name>
<reference evidence="1 2" key="1">
    <citation type="submission" date="2019-07" db="EMBL/GenBank/DDBJ databases">
        <title>Whole genome shotgun sequence of Deinococcus cellulosilyticus NBRC 106333.</title>
        <authorList>
            <person name="Hosoyama A."/>
            <person name="Uohara A."/>
            <person name="Ohji S."/>
            <person name="Ichikawa N."/>
        </authorList>
    </citation>
    <scope>NUCLEOTIDE SEQUENCE [LARGE SCALE GENOMIC DNA]</scope>
    <source>
        <strain evidence="1 2">NBRC 106333</strain>
    </source>
</reference>
<proteinExistence type="predicted"/>
<dbReference type="InterPro" id="IPR029035">
    <property type="entry name" value="DHS-like_NAD/FAD-binding_dom"/>
</dbReference>
<organism evidence="1 2">
    <name type="scientific">Deinococcus cellulosilyticus (strain DSM 18568 / NBRC 106333 / KACC 11606 / 5516J-15)</name>
    <dbReference type="NCBI Taxonomy" id="1223518"/>
    <lineage>
        <taxon>Bacteria</taxon>
        <taxon>Thermotogati</taxon>
        <taxon>Deinococcota</taxon>
        <taxon>Deinococci</taxon>
        <taxon>Deinococcales</taxon>
        <taxon>Deinococcaceae</taxon>
        <taxon>Deinococcus</taxon>
    </lineage>
</organism>
<dbReference type="AlphaFoldDB" id="A0A511N9E5"/>
<dbReference type="Proteomes" id="UP000321306">
    <property type="component" value="Unassembled WGS sequence"/>
</dbReference>
<dbReference type="SUPFAM" id="SSF52467">
    <property type="entry name" value="DHS-like NAD/FAD-binding domain"/>
    <property type="match status" value="1"/>
</dbReference>
<dbReference type="Gene3D" id="3.40.50.1220">
    <property type="entry name" value="TPP-binding domain"/>
    <property type="match status" value="1"/>
</dbReference>
<sequence length="597" mass="69115">MPTQTENRLNELAISMHHNPGVYAVLLGAGISVTARVPSAWDIVRDQIRKKAHLENVNPIPEGNALDQWYRDTYGVEADYSTIIEEAEPTIAGQRALLQRYFEPTEEDREQGHKQPTDAHHAIARLAKEGFIRIIITTNFDHLMEQALEGAGVQFFPITSTEEIPAAEPYAHGGVFLIKVHGDYRKANVRNSNEDLRVYPQTMKELLCRIFDEFGLITCGWSGTWDHALRECIEHSPNRRYMLYWSSYSQPSPVAQTLLQNRRGRLIEGMGADPFFSQLESKVLGLKTAQWTPPQTLDLLEAEVKLCLSNLDRYRIRLQDLLESEADQYNKLRLNFDGWTSGGNLDIRRNQLYQIVQFSARVQCIQATLLKYDQDQVLLDLWERVFLRRIHIDPTPRTDHWPDAKKLMRISMAIFTLHFFSTALQHEQWNYIQRFMGWSYVNSNNRPVTIFELIRFSSEPKDLVNHLLGRDYTLPVQHFTMEQLIGTFDRNWTVQDDPKMFFFQIAEMVMNMVALTKENRFGRGLYLLSDYNRNTTVVPYHLWFTEHEGQLRVLLGENFSAIVTRFEQLSQEYANNLGWGEGGPFEGIATLFPSTAT</sequence>
<dbReference type="RefSeq" id="WP_186816252.1">
    <property type="nucleotide sequence ID" value="NZ_BJXB01000035.1"/>
</dbReference>
<evidence type="ECO:0000313" key="2">
    <source>
        <dbReference type="Proteomes" id="UP000321306"/>
    </source>
</evidence>
<protein>
    <submittedName>
        <fullName evidence="1">Uncharacterized protein</fullName>
    </submittedName>
</protein>
<gene>
    <name evidence="1" type="ORF">DC3_50970</name>
</gene>